<evidence type="ECO:0000256" key="1">
    <source>
        <dbReference type="ARBA" id="ARBA00022692"/>
    </source>
</evidence>
<dbReference type="PANTHER" id="PTHR23526">
    <property type="entry name" value="INTEGRAL MEMBRANE TRANSPORT PROTEIN-RELATED"/>
    <property type="match status" value="1"/>
</dbReference>
<feature type="transmembrane region" description="Helical" evidence="4">
    <location>
        <begin position="224"/>
        <end position="240"/>
    </location>
</feature>
<evidence type="ECO:0000256" key="4">
    <source>
        <dbReference type="SAM" id="Phobius"/>
    </source>
</evidence>
<feature type="transmembrane region" description="Helical" evidence="4">
    <location>
        <begin position="96"/>
        <end position="118"/>
    </location>
</feature>
<feature type="transmembrane region" description="Helical" evidence="4">
    <location>
        <begin position="307"/>
        <end position="327"/>
    </location>
</feature>
<dbReference type="GO" id="GO:0022857">
    <property type="term" value="F:transmembrane transporter activity"/>
    <property type="evidence" value="ECO:0007669"/>
    <property type="project" value="InterPro"/>
</dbReference>
<evidence type="ECO:0000313" key="6">
    <source>
        <dbReference type="EMBL" id="HHS51386.1"/>
    </source>
</evidence>
<keyword evidence="3 4" id="KW-0472">Membrane</keyword>
<evidence type="ECO:0000259" key="5">
    <source>
        <dbReference type="PROSITE" id="PS50850"/>
    </source>
</evidence>
<dbReference type="Pfam" id="PF07690">
    <property type="entry name" value="MFS_1"/>
    <property type="match status" value="1"/>
</dbReference>
<dbReference type="Gene3D" id="1.20.1250.20">
    <property type="entry name" value="MFS general substrate transporter like domains"/>
    <property type="match status" value="2"/>
</dbReference>
<dbReference type="PANTHER" id="PTHR23526:SF2">
    <property type="entry name" value="MAJOR FACILITATOR SUPERFAMILY (MFS) PROFILE DOMAIN-CONTAINING PROTEIN"/>
    <property type="match status" value="1"/>
</dbReference>
<organism evidence="6">
    <name type="scientific">candidate division WOR-3 bacterium</name>
    <dbReference type="NCBI Taxonomy" id="2052148"/>
    <lineage>
        <taxon>Bacteria</taxon>
        <taxon>Bacteria division WOR-3</taxon>
    </lineage>
</organism>
<comment type="caution">
    <text evidence="6">The sequence shown here is derived from an EMBL/GenBank/DDBJ whole genome shotgun (WGS) entry which is preliminary data.</text>
</comment>
<evidence type="ECO:0000256" key="2">
    <source>
        <dbReference type="ARBA" id="ARBA00022989"/>
    </source>
</evidence>
<feature type="transmembrane region" description="Helical" evidence="4">
    <location>
        <begin position="252"/>
        <end position="269"/>
    </location>
</feature>
<evidence type="ECO:0000256" key="3">
    <source>
        <dbReference type="ARBA" id="ARBA00023136"/>
    </source>
</evidence>
<dbReference type="SUPFAM" id="SSF103473">
    <property type="entry name" value="MFS general substrate transporter"/>
    <property type="match status" value="1"/>
</dbReference>
<feature type="domain" description="Major facilitator superfamily (MFS) profile" evidence="5">
    <location>
        <begin position="6"/>
        <end position="355"/>
    </location>
</feature>
<feature type="transmembrane region" description="Helical" evidence="4">
    <location>
        <begin position="152"/>
        <end position="171"/>
    </location>
</feature>
<dbReference type="InterPro" id="IPR052528">
    <property type="entry name" value="Sugar_transport-like"/>
</dbReference>
<reference evidence="6" key="1">
    <citation type="journal article" date="2020" name="mSystems">
        <title>Genome- and Community-Level Interaction Insights into Carbon Utilization and Element Cycling Functions of Hydrothermarchaeota in Hydrothermal Sediment.</title>
        <authorList>
            <person name="Zhou Z."/>
            <person name="Liu Y."/>
            <person name="Xu W."/>
            <person name="Pan J."/>
            <person name="Luo Z.H."/>
            <person name="Li M."/>
        </authorList>
    </citation>
    <scope>NUCLEOTIDE SEQUENCE [LARGE SCALE GENOMIC DNA]</scope>
    <source>
        <strain evidence="6">SpSt-876</strain>
    </source>
</reference>
<keyword evidence="2 4" id="KW-1133">Transmembrane helix</keyword>
<accession>A0A7C6A8J4</accession>
<feature type="transmembrane region" description="Helical" evidence="4">
    <location>
        <begin position="333"/>
        <end position="353"/>
    </location>
</feature>
<feature type="transmembrane region" description="Helical" evidence="4">
    <location>
        <begin position="12"/>
        <end position="35"/>
    </location>
</feature>
<gene>
    <name evidence="6" type="ORF">ENW73_00760</name>
</gene>
<dbReference type="InterPro" id="IPR011701">
    <property type="entry name" value="MFS"/>
</dbReference>
<protein>
    <submittedName>
        <fullName evidence="6">MFS transporter</fullName>
    </submittedName>
</protein>
<feature type="transmembrane region" description="Helical" evidence="4">
    <location>
        <begin position="72"/>
        <end position="90"/>
    </location>
</feature>
<feature type="transmembrane region" description="Helical" evidence="4">
    <location>
        <begin position="192"/>
        <end position="212"/>
    </location>
</feature>
<feature type="transmembrane region" description="Helical" evidence="4">
    <location>
        <begin position="275"/>
        <end position="295"/>
    </location>
</feature>
<feature type="transmembrane region" description="Helical" evidence="4">
    <location>
        <begin position="125"/>
        <end position="146"/>
    </location>
</feature>
<dbReference type="AlphaFoldDB" id="A0A7C6A8J4"/>
<proteinExistence type="predicted"/>
<sequence length="355" mass="39416">MGRKSNLLSPYIIQFASSFAIVSVLIFIPLLAQSYGASSPTVGILVATYQGMIFLSSALFGRWSDLKGRKQFVVFGLLVAALVFFAHHWAKNMTTLFLVRGLAGLAVGIFPAAIIAYVYEQNSKLGLFTAIGSLGWGIGSVFAGLVGVETRLFTYSALLYFGSFLFALIFLKPTRRHIEQPFFNWQIIKRNWRVYLSFFLRHSGAFGIWAIFPLFLAHLGASKLWIGIIYSINAFGQFFFMPHLERINSNKLIQLGLYFSTATFLIFGLCRNFWQILPFQILLAFSWSCLYLGSLKYLMEHNEEHSTAIGVFNSISSLAGIIGPLLGGLTGAFGYPAVMFSAAILTIAGALIFKF</sequence>
<name>A0A7C6A8J4_UNCW3</name>
<keyword evidence="1 4" id="KW-0812">Transmembrane</keyword>
<dbReference type="EMBL" id="DTLI01000019">
    <property type="protein sequence ID" value="HHS51386.1"/>
    <property type="molecule type" value="Genomic_DNA"/>
</dbReference>
<dbReference type="InterPro" id="IPR020846">
    <property type="entry name" value="MFS_dom"/>
</dbReference>
<dbReference type="InterPro" id="IPR036259">
    <property type="entry name" value="MFS_trans_sf"/>
</dbReference>
<feature type="transmembrane region" description="Helical" evidence="4">
    <location>
        <begin position="41"/>
        <end position="60"/>
    </location>
</feature>
<dbReference type="PROSITE" id="PS50850">
    <property type="entry name" value="MFS"/>
    <property type="match status" value="1"/>
</dbReference>